<protein>
    <submittedName>
        <fullName evidence="1">Uncharacterized protein</fullName>
    </submittedName>
</protein>
<reference evidence="1" key="1">
    <citation type="journal article" date="2022" name="New Phytol.">
        <title>Evolutionary transition to the ectomycorrhizal habit in the genomes of a hyperdiverse lineage of mushroom-forming fungi.</title>
        <authorList>
            <person name="Looney B."/>
            <person name="Miyauchi S."/>
            <person name="Morin E."/>
            <person name="Drula E."/>
            <person name="Courty P.E."/>
            <person name="Kohler A."/>
            <person name="Kuo A."/>
            <person name="LaButti K."/>
            <person name="Pangilinan J."/>
            <person name="Lipzen A."/>
            <person name="Riley R."/>
            <person name="Andreopoulos W."/>
            <person name="He G."/>
            <person name="Johnson J."/>
            <person name="Nolan M."/>
            <person name="Tritt A."/>
            <person name="Barry K.W."/>
            <person name="Grigoriev I.V."/>
            <person name="Nagy L.G."/>
            <person name="Hibbett D."/>
            <person name="Henrissat B."/>
            <person name="Matheny P.B."/>
            <person name="Labbe J."/>
            <person name="Martin F.M."/>
        </authorList>
    </citation>
    <scope>NUCLEOTIDE SEQUENCE</scope>
    <source>
        <strain evidence="1">BPL690</strain>
    </source>
</reference>
<dbReference type="EMBL" id="WTXG01000004">
    <property type="protein sequence ID" value="KAI0306178.1"/>
    <property type="molecule type" value="Genomic_DNA"/>
</dbReference>
<evidence type="ECO:0000313" key="2">
    <source>
        <dbReference type="Proteomes" id="UP001203297"/>
    </source>
</evidence>
<keyword evidence="2" id="KW-1185">Reference proteome</keyword>
<dbReference type="AlphaFoldDB" id="A0AAD4QNT6"/>
<gene>
    <name evidence="1" type="ORF">B0F90DRAFT_1696820</name>
</gene>
<comment type="caution">
    <text evidence="1">The sequence shown here is derived from an EMBL/GenBank/DDBJ whole genome shotgun (WGS) entry which is preliminary data.</text>
</comment>
<name>A0AAD4QNT6_9AGAM</name>
<accession>A0AAD4QNT6</accession>
<evidence type="ECO:0000313" key="1">
    <source>
        <dbReference type="EMBL" id="KAI0306178.1"/>
    </source>
</evidence>
<proteinExistence type="predicted"/>
<sequence>MGFHYPPVSINSMPPYIYHNVGATQGIPAQAQVVTPVRSYFFLSFFHIYTYL</sequence>
<organism evidence="1 2">
    <name type="scientific">Multifurca ochricompacta</name>
    <dbReference type="NCBI Taxonomy" id="376703"/>
    <lineage>
        <taxon>Eukaryota</taxon>
        <taxon>Fungi</taxon>
        <taxon>Dikarya</taxon>
        <taxon>Basidiomycota</taxon>
        <taxon>Agaricomycotina</taxon>
        <taxon>Agaricomycetes</taxon>
        <taxon>Russulales</taxon>
        <taxon>Russulaceae</taxon>
        <taxon>Multifurca</taxon>
    </lineage>
</organism>
<dbReference type="Proteomes" id="UP001203297">
    <property type="component" value="Unassembled WGS sequence"/>
</dbReference>